<evidence type="ECO:0000313" key="2">
    <source>
        <dbReference type="EMBL" id="QCT06961.1"/>
    </source>
</evidence>
<reference evidence="2 3" key="1">
    <citation type="submission" date="2019-04" db="EMBL/GenBank/DDBJ databases">
        <authorList>
            <person name="Embree M."/>
            <person name="Gaffney J.R."/>
        </authorList>
    </citation>
    <scope>NUCLEOTIDE SEQUENCE [LARGE SCALE GENOMIC DNA]</scope>
    <source>
        <strain evidence="2 3">JE7A12</strain>
    </source>
</reference>
<dbReference type="KEGG" id="ruj:E5Z56_06105"/>
<organism evidence="2 3">
    <name type="scientific">Ruminococcus bovis</name>
    <dbReference type="NCBI Taxonomy" id="2564099"/>
    <lineage>
        <taxon>Bacteria</taxon>
        <taxon>Bacillati</taxon>
        <taxon>Bacillota</taxon>
        <taxon>Clostridia</taxon>
        <taxon>Eubacteriales</taxon>
        <taxon>Oscillospiraceae</taxon>
        <taxon>Ruminococcus</taxon>
    </lineage>
</organism>
<dbReference type="EMBL" id="CP039381">
    <property type="protein sequence ID" value="QCT06961.1"/>
    <property type="molecule type" value="Genomic_DNA"/>
</dbReference>
<accession>A0A4P8XV48</accession>
<evidence type="ECO:0000256" key="1">
    <source>
        <dbReference type="SAM" id="Phobius"/>
    </source>
</evidence>
<dbReference type="Proteomes" id="UP000301475">
    <property type="component" value="Chromosome"/>
</dbReference>
<keyword evidence="1" id="KW-1133">Transmembrane helix</keyword>
<evidence type="ECO:0000313" key="3">
    <source>
        <dbReference type="Proteomes" id="UP000301475"/>
    </source>
</evidence>
<keyword evidence="3" id="KW-1185">Reference proteome</keyword>
<sequence length="261" mass="29886">MLFRQIRAIKNSSPIKIIFATISAVGGFFLASRIIKLLENIMPVDSDENGVICVTLGKILDIGFVIFFIEIALIIFVLLYLIKWVIEAYTEKKDTTTAQEQLETEKILKELEDDESGWTDKQAITFVIVAIAVFLVANCVLSLFMFRNEVVYKNDKIIEYSITDWKGTTINYSDAKKYYVSDDDRGNAMITIEMKNGEEYGIGGNTQTMANEKYDNDSYGELVKLDEVLHSYNIRKVVDCTKDDFDYYEKDKSDLDILLKK</sequence>
<name>A0A4P8XV48_9FIRM</name>
<dbReference type="RefSeq" id="WP_138157035.1">
    <property type="nucleotide sequence ID" value="NZ_CP039381.1"/>
</dbReference>
<dbReference type="AlphaFoldDB" id="A0A4P8XV48"/>
<feature type="transmembrane region" description="Helical" evidence="1">
    <location>
        <begin position="17"/>
        <end position="38"/>
    </location>
</feature>
<keyword evidence="1" id="KW-0472">Membrane</keyword>
<gene>
    <name evidence="2" type="ORF">E5Z56_06105</name>
</gene>
<keyword evidence="1" id="KW-0812">Transmembrane</keyword>
<feature type="transmembrane region" description="Helical" evidence="1">
    <location>
        <begin position="123"/>
        <end position="146"/>
    </location>
</feature>
<proteinExistence type="predicted"/>
<feature type="transmembrane region" description="Helical" evidence="1">
    <location>
        <begin position="59"/>
        <end position="82"/>
    </location>
</feature>
<protein>
    <submittedName>
        <fullName evidence="2">Uncharacterized protein</fullName>
    </submittedName>
</protein>